<dbReference type="InterPro" id="IPR013762">
    <property type="entry name" value="Integrase-like_cat_sf"/>
</dbReference>
<dbReference type="Pfam" id="PF00589">
    <property type="entry name" value="Phage_integrase"/>
    <property type="match status" value="1"/>
</dbReference>
<keyword evidence="4" id="KW-0233">DNA recombination</keyword>
<accession>A0A7R6TMZ2</accession>
<comment type="similarity">
    <text evidence="1">Belongs to the 'phage' integrase family.</text>
</comment>
<evidence type="ECO:0000313" key="7">
    <source>
        <dbReference type="Proteomes" id="UP000463961"/>
    </source>
</evidence>
<dbReference type="SUPFAM" id="SSF56349">
    <property type="entry name" value="DNA breaking-rejoining enzymes"/>
    <property type="match status" value="1"/>
</dbReference>
<sequence>MARFRRPENKGLPSRWVFKHGAYFYRTRLTDRSKWEGKSFFRLGATLPEAYREWADRMESTILVKTINDLLDRYAAEVIPTKKPKTRESNIIGIASLRSVFGELNVSKITPPMIYQYVDKRSVKRPNENGRLVGGRVAALREIEVLSHAYTKAVEWGYVPRHPFKGEVRLKGSKPRDRYVEDWEIIECLSVVPFRKKGSVLAIQSYIRIKLLTGMSQYDLLSLTEADLRSDGIHIQRNKTKDSSGKRTIYGWSEHLKNAVNNAKESRPAESNYLFCNKFGKCYINLETDEAPGWKTMWQNFMKRVMSETKIKEHFTQHDLRAKCASDAKTLEHARALLSHADSRTTRRVYRRKPEHVEPLDSSICETEVNL</sequence>
<evidence type="ECO:0000256" key="3">
    <source>
        <dbReference type="ARBA" id="ARBA00023125"/>
    </source>
</evidence>
<dbReference type="GO" id="GO:0006310">
    <property type="term" value="P:DNA recombination"/>
    <property type="evidence" value="ECO:0007669"/>
    <property type="project" value="UniProtKB-KW"/>
</dbReference>
<dbReference type="InterPro" id="IPR010998">
    <property type="entry name" value="Integrase_recombinase_N"/>
</dbReference>
<dbReference type="InterPro" id="IPR050808">
    <property type="entry name" value="Phage_Integrase"/>
</dbReference>
<gene>
    <name evidence="6" type="ORF">ICHIAU1_12900</name>
</gene>
<feature type="domain" description="Tyr recombinase" evidence="5">
    <location>
        <begin position="204"/>
        <end position="353"/>
    </location>
</feature>
<evidence type="ECO:0000256" key="1">
    <source>
        <dbReference type="ARBA" id="ARBA00008857"/>
    </source>
</evidence>
<dbReference type="PANTHER" id="PTHR30629:SF2">
    <property type="entry name" value="PROPHAGE INTEGRASE INTS-RELATED"/>
    <property type="match status" value="1"/>
</dbReference>
<dbReference type="Proteomes" id="UP000463961">
    <property type="component" value="Chromosome"/>
</dbReference>
<evidence type="ECO:0000256" key="4">
    <source>
        <dbReference type="ARBA" id="ARBA00023172"/>
    </source>
</evidence>
<dbReference type="Gene3D" id="1.10.150.130">
    <property type="match status" value="1"/>
</dbReference>
<reference evidence="7" key="1">
    <citation type="submission" date="2020-01" db="EMBL/GenBank/DDBJ databases">
        <title>Phosphoaccumulans saitamaens gen. nov., sp. nov., a polyphosphate accumulating bacterium isolated from surface river water.</title>
        <authorList>
            <person name="Watanabe K."/>
            <person name="Suda W."/>
        </authorList>
    </citation>
    <scope>NUCLEOTIDE SEQUENCE [LARGE SCALE GENOMIC DNA]</scope>
    <source>
        <strain evidence="7">ICHIAU1</strain>
    </source>
</reference>
<proteinExistence type="inferred from homology"/>
<protein>
    <recommendedName>
        <fullName evidence="5">Tyr recombinase domain-containing protein</fullName>
    </recommendedName>
</protein>
<name>A0A7R6TMZ2_9RHOO</name>
<dbReference type="EMBL" id="AP022345">
    <property type="protein sequence ID" value="BBU69007.1"/>
    <property type="molecule type" value="Genomic_DNA"/>
</dbReference>
<dbReference type="GO" id="GO:0003677">
    <property type="term" value="F:DNA binding"/>
    <property type="evidence" value="ECO:0007669"/>
    <property type="project" value="UniProtKB-KW"/>
</dbReference>
<dbReference type="AlphaFoldDB" id="A0A7R6TMZ2"/>
<evidence type="ECO:0000313" key="6">
    <source>
        <dbReference type="EMBL" id="BBU69007.1"/>
    </source>
</evidence>
<keyword evidence="7" id="KW-1185">Reference proteome</keyword>
<keyword evidence="3" id="KW-0238">DNA-binding</keyword>
<evidence type="ECO:0000256" key="2">
    <source>
        <dbReference type="ARBA" id="ARBA00022908"/>
    </source>
</evidence>
<evidence type="ECO:0000259" key="5">
    <source>
        <dbReference type="Pfam" id="PF00589"/>
    </source>
</evidence>
<dbReference type="GO" id="GO:0015074">
    <property type="term" value="P:DNA integration"/>
    <property type="evidence" value="ECO:0007669"/>
    <property type="project" value="UniProtKB-KW"/>
</dbReference>
<organism evidence="6 7">
    <name type="scientific">Fluviibacter phosphoraccumulans</name>
    <dbReference type="NCBI Taxonomy" id="1751046"/>
    <lineage>
        <taxon>Bacteria</taxon>
        <taxon>Pseudomonadati</taxon>
        <taxon>Pseudomonadota</taxon>
        <taxon>Betaproteobacteria</taxon>
        <taxon>Rhodocyclales</taxon>
        <taxon>Fluviibacteraceae</taxon>
        <taxon>Fluviibacter</taxon>
    </lineage>
</organism>
<keyword evidence="2" id="KW-0229">DNA integration</keyword>
<dbReference type="PANTHER" id="PTHR30629">
    <property type="entry name" value="PROPHAGE INTEGRASE"/>
    <property type="match status" value="1"/>
</dbReference>
<dbReference type="Gene3D" id="1.10.443.10">
    <property type="entry name" value="Intergrase catalytic core"/>
    <property type="match status" value="1"/>
</dbReference>
<dbReference type="InterPro" id="IPR011010">
    <property type="entry name" value="DNA_brk_join_enz"/>
</dbReference>
<dbReference type="InterPro" id="IPR002104">
    <property type="entry name" value="Integrase_catalytic"/>
</dbReference>
<dbReference type="OrthoDB" id="662444at2"/>